<dbReference type="Proteomes" id="UP000198694">
    <property type="component" value="Unassembled WGS sequence"/>
</dbReference>
<evidence type="ECO:0000313" key="2">
    <source>
        <dbReference type="EMBL" id="SDK46454.1"/>
    </source>
</evidence>
<keyword evidence="3" id="KW-1185">Reference proteome</keyword>
<keyword evidence="1" id="KW-1133">Transmembrane helix</keyword>
<evidence type="ECO:0000256" key="1">
    <source>
        <dbReference type="SAM" id="Phobius"/>
    </source>
</evidence>
<gene>
    <name evidence="2" type="ORF">SAMN05216243_3236</name>
</gene>
<keyword evidence="1" id="KW-0812">Transmembrane</keyword>
<organism evidence="2 3">
    <name type="scientific">Sediminibacillus albus</name>
    <dbReference type="NCBI Taxonomy" id="407036"/>
    <lineage>
        <taxon>Bacteria</taxon>
        <taxon>Bacillati</taxon>
        <taxon>Bacillota</taxon>
        <taxon>Bacilli</taxon>
        <taxon>Bacillales</taxon>
        <taxon>Bacillaceae</taxon>
        <taxon>Sediminibacillus</taxon>
    </lineage>
</organism>
<protein>
    <recommendedName>
        <fullName evidence="4">LSM domain-containing protein</fullName>
    </recommendedName>
</protein>
<keyword evidence="1" id="KW-0472">Membrane</keyword>
<dbReference type="OrthoDB" id="2628646at2"/>
<evidence type="ECO:0000313" key="3">
    <source>
        <dbReference type="Proteomes" id="UP000198694"/>
    </source>
</evidence>
<proteinExistence type="predicted"/>
<evidence type="ECO:0008006" key="4">
    <source>
        <dbReference type="Google" id="ProtNLM"/>
    </source>
</evidence>
<dbReference type="AlphaFoldDB" id="A0A1G9C4Y7"/>
<dbReference type="EMBL" id="FNFL01000007">
    <property type="protein sequence ID" value="SDK46454.1"/>
    <property type="molecule type" value="Genomic_DNA"/>
</dbReference>
<dbReference type="RefSeq" id="WP_093216361.1">
    <property type="nucleotide sequence ID" value="NZ_FNFL01000007.1"/>
</dbReference>
<reference evidence="2 3" key="1">
    <citation type="submission" date="2016-10" db="EMBL/GenBank/DDBJ databases">
        <authorList>
            <person name="de Groot N.N."/>
        </authorList>
    </citation>
    <scope>NUCLEOTIDE SEQUENCE [LARGE SCALE GENOMIC DNA]</scope>
    <source>
        <strain evidence="2 3">CGMCC 1.6502</strain>
    </source>
</reference>
<name>A0A1G9C4Y7_9BACI</name>
<accession>A0A1G9C4Y7</accession>
<sequence length="122" mass="14591">MSLDNQSYNAEDLSRHLQDHCHRYMHHHVLLTRRDGSTFDGIIVNVDVDNVTVLMGEDIMMDREEEDIRYDGYGGYGAGYGRPRRRYRRYRPYRYPLGTLAGLALYPYQYPPYYPYSPYPYY</sequence>
<feature type="transmembrane region" description="Helical" evidence="1">
    <location>
        <begin position="92"/>
        <end position="110"/>
    </location>
</feature>